<dbReference type="RefSeq" id="XP_031915025.1">
    <property type="nucleotide sequence ID" value="XM_032059572.1"/>
</dbReference>
<accession>A0A5N6SWF8</accession>
<dbReference type="EMBL" id="ML743568">
    <property type="protein sequence ID" value="KAE8138962.1"/>
    <property type="molecule type" value="Genomic_DNA"/>
</dbReference>
<dbReference type="GeneID" id="43643782"/>
<gene>
    <name evidence="1" type="ORF">BDV38DRAFT_281522</name>
</gene>
<dbReference type="OrthoDB" id="329835at2759"/>
<protein>
    <submittedName>
        <fullName evidence="1">Uncharacterized protein</fullName>
    </submittedName>
</protein>
<organism evidence="1 2">
    <name type="scientific">Aspergillus pseudotamarii</name>
    <dbReference type="NCBI Taxonomy" id="132259"/>
    <lineage>
        <taxon>Eukaryota</taxon>
        <taxon>Fungi</taxon>
        <taxon>Dikarya</taxon>
        <taxon>Ascomycota</taxon>
        <taxon>Pezizomycotina</taxon>
        <taxon>Eurotiomycetes</taxon>
        <taxon>Eurotiomycetidae</taxon>
        <taxon>Eurotiales</taxon>
        <taxon>Aspergillaceae</taxon>
        <taxon>Aspergillus</taxon>
        <taxon>Aspergillus subgen. Circumdati</taxon>
    </lineage>
</organism>
<proteinExistence type="predicted"/>
<keyword evidence="2" id="KW-1185">Reference proteome</keyword>
<evidence type="ECO:0000313" key="2">
    <source>
        <dbReference type="Proteomes" id="UP000325672"/>
    </source>
</evidence>
<name>A0A5N6SWF8_ASPPS</name>
<dbReference type="AlphaFoldDB" id="A0A5N6SWF8"/>
<dbReference type="Proteomes" id="UP000325672">
    <property type="component" value="Unassembled WGS sequence"/>
</dbReference>
<sequence>MAIISGLKAVLSNDIQNMALLLELMQNVVMLLLWDAFAAFRQAQGLPATTIDIARVLDAGRLAEDNLGDAKIFSERFASDSISQKEVMALLGAAISGVLLAGQSQCLTGLKLTSELIKFRFWAYDPRFESLLKEAELSSEDDPDTHGAKSLDSAVKEAQAQGKHRPWTWCIPRYLERSLTFS</sequence>
<reference evidence="1 2" key="1">
    <citation type="submission" date="2019-04" db="EMBL/GenBank/DDBJ databases">
        <title>Friends and foes A comparative genomics study of 23 Aspergillus species from section Flavi.</title>
        <authorList>
            <consortium name="DOE Joint Genome Institute"/>
            <person name="Kjaerbolling I."/>
            <person name="Vesth T."/>
            <person name="Frisvad J.C."/>
            <person name="Nybo J.L."/>
            <person name="Theobald S."/>
            <person name="Kildgaard S."/>
            <person name="Isbrandt T."/>
            <person name="Kuo A."/>
            <person name="Sato A."/>
            <person name="Lyhne E.K."/>
            <person name="Kogle M.E."/>
            <person name="Wiebenga A."/>
            <person name="Kun R.S."/>
            <person name="Lubbers R.J."/>
            <person name="Makela M.R."/>
            <person name="Barry K."/>
            <person name="Chovatia M."/>
            <person name="Clum A."/>
            <person name="Daum C."/>
            <person name="Haridas S."/>
            <person name="He G."/>
            <person name="LaButti K."/>
            <person name="Lipzen A."/>
            <person name="Mondo S."/>
            <person name="Riley R."/>
            <person name="Salamov A."/>
            <person name="Simmons B.A."/>
            <person name="Magnuson J.K."/>
            <person name="Henrissat B."/>
            <person name="Mortensen U.H."/>
            <person name="Larsen T.O."/>
            <person name="Devries R.P."/>
            <person name="Grigoriev I.V."/>
            <person name="Machida M."/>
            <person name="Baker S.E."/>
            <person name="Andersen M.R."/>
        </authorList>
    </citation>
    <scope>NUCLEOTIDE SEQUENCE [LARGE SCALE GENOMIC DNA]</scope>
    <source>
        <strain evidence="1 2">CBS 117625</strain>
    </source>
</reference>
<evidence type="ECO:0000313" key="1">
    <source>
        <dbReference type="EMBL" id="KAE8138962.1"/>
    </source>
</evidence>